<organism evidence="1 2">
    <name type="scientific">Smallanthus sonchifolius</name>
    <dbReference type="NCBI Taxonomy" id="185202"/>
    <lineage>
        <taxon>Eukaryota</taxon>
        <taxon>Viridiplantae</taxon>
        <taxon>Streptophyta</taxon>
        <taxon>Embryophyta</taxon>
        <taxon>Tracheophyta</taxon>
        <taxon>Spermatophyta</taxon>
        <taxon>Magnoliopsida</taxon>
        <taxon>eudicotyledons</taxon>
        <taxon>Gunneridae</taxon>
        <taxon>Pentapetalae</taxon>
        <taxon>asterids</taxon>
        <taxon>campanulids</taxon>
        <taxon>Asterales</taxon>
        <taxon>Asteraceae</taxon>
        <taxon>Asteroideae</taxon>
        <taxon>Heliantheae alliance</taxon>
        <taxon>Millerieae</taxon>
        <taxon>Smallanthus</taxon>
    </lineage>
</organism>
<evidence type="ECO:0000313" key="1">
    <source>
        <dbReference type="EMBL" id="KAI3814091.1"/>
    </source>
</evidence>
<accession>A0ACB9J2V9</accession>
<gene>
    <name evidence="1" type="ORF">L1987_18836</name>
</gene>
<reference evidence="2" key="1">
    <citation type="journal article" date="2022" name="Mol. Ecol. Resour.">
        <title>The genomes of chicory, endive, great burdock and yacon provide insights into Asteraceae palaeo-polyploidization history and plant inulin production.</title>
        <authorList>
            <person name="Fan W."/>
            <person name="Wang S."/>
            <person name="Wang H."/>
            <person name="Wang A."/>
            <person name="Jiang F."/>
            <person name="Liu H."/>
            <person name="Zhao H."/>
            <person name="Xu D."/>
            <person name="Zhang Y."/>
        </authorList>
    </citation>
    <scope>NUCLEOTIDE SEQUENCE [LARGE SCALE GENOMIC DNA]</scope>
    <source>
        <strain evidence="2">cv. Yunnan</strain>
    </source>
</reference>
<dbReference type="EMBL" id="CM042023">
    <property type="protein sequence ID" value="KAI3814091.1"/>
    <property type="molecule type" value="Genomic_DNA"/>
</dbReference>
<keyword evidence="2" id="KW-1185">Reference proteome</keyword>
<evidence type="ECO:0000313" key="2">
    <source>
        <dbReference type="Proteomes" id="UP001056120"/>
    </source>
</evidence>
<dbReference type="Proteomes" id="UP001056120">
    <property type="component" value="Linkage Group LG06"/>
</dbReference>
<comment type="caution">
    <text evidence="1">The sequence shown here is derived from an EMBL/GenBank/DDBJ whole genome shotgun (WGS) entry which is preliminary data.</text>
</comment>
<sequence length="277" mass="31061">MKNGTSLTSEIPLEILNDVSKIVKANKVRDVDNVTVCRGFNKGLVNSDVSQVVDCKPVYPVSKNFFDQIEHVAKDFVPIKFMKEGTIQQQSLDAPKERPKVSKNVDSVGSSNITSHSVLCPANLSNDEVNNIFYQQGNWDKVVERLKNKRVEETTKATKLKKPYKACFKCGEEGHVAKHYGKGNKNCFSGLKSARNNSLNDEMNNHSSRSPYVKLVSHNSRIKTKKDSPRYSHAPVSKSPRPSTVKHTYVPKSFASKLKQNIVSNFKSFQTKICKPT</sequence>
<name>A0ACB9J2V9_9ASTR</name>
<proteinExistence type="predicted"/>
<protein>
    <submittedName>
        <fullName evidence="1">Uncharacterized protein</fullName>
    </submittedName>
</protein>
<reference evidence="1 2" key="2">
    <citation type="journal article" date="2022" name="Mol. Ecol. Resour.">
        <title>The genomes of chicory, endive, great burdock and yacon provide insights into Asteraceae paleo-polyploidization history and plant inulin production.</title>
        <authorList>
            <person name="Fan W."/>
            <person name="Wang S."/>
            <person name="Wang H."/>
            <person name="Wang A."/>
            <person name="Jiang F."/>
            <person name="Liu H."/>
            <person name="Zhao H."/>
            <person name="Xu D."/>
            <person name="Zhang Y."/>
        </authorList>
    </citation>
    <scope>NUCLEOTIDE SEQUENCE [LARGE SCALE GENOMIC DNA]</scope>
    <source>
        <strain evidence="2">cv. Yunnan</strain>
        <tissue evidence="1">Leaves</tissue>
    </source>
</reference>